<protein>
    <submittedName>
        <fullName evidence="1">Uncharacterized protein</fullName>
    </submittedName>
</protein>
<sequence>MADCTVGTHKEKLSVNIFNVLRRILESLFIPAKRGPKLLDIRELPAHIQKDIGANIGPGPFIR</sequence>
<dbReference type="Proteomes" id="UP000183371">
    <property type="component" value="Unassembled WGS sequence"/>
</dbReference>
<evidence type="ECO:0000313" key="2">
    <source>
        <dbReference type="Proteomes" id="UP000183371"/>
    </source>
</evidence>
<dbReference type="EMBL" id="FPBD01000006">
    <property type="protein sequence ID" value="SFU00340.1"/>
    <property type="molecule type" value="Genomic_DNA"/>
</dbReference>
<organism evidence="1 2">
    <name type="scientific">Pseudovibrio denitrificans</name>
    <dbReference type="NCBI Taxonomy" id="258256"/>
    <lineage>
        <taxon>Bacteria</taxon>
        <taxon>Pseudomonadati</taxon>
        <taxon>Pseudomonadota</taxon>
        <taxon>Alphaproteobacteria</taxon>
        <taxon>Hyphomicrobiales</taxon>
        <taxon>Stappiaceae</taxon>
        <taxon>Pseudovibrio</taxon>
    </lineage>
</organism>
<reference evidence="2" key="1">
    <citation type="submission" date="2016-10" db="EMBL/GenBank/DDBJ databases">
        <authorList>
            <person name="Varghese N."/>
            <person name="Submissions S."/>
        </authorList>
    </citation>
    <scope>NUCLEOTIDE SEQUENCE [LARGE SCALE GENOMIC DNA]</scope>
    <source>
        <strain evidence="2">DSM 17465</strain>
    </source>
</reference>
<evidence type="ECO:0000313" key="1">
    <source>
        <dbReference type="EMBL" id="SFU00340.1"/>
    </source>
</evidence>
<name>A0A1I7CLN3_9HYPH</name>
<keyword evidence="2" id="KW-1185">Reference proteome</keyword>
<proteinExistence type="predicted"/>
<dbReference type="AlphaFoldDB" id="A0A1I7CLN3"/>
<accession>A0A1I7CLN3</accession>
<gene>
    <name evidence="1" type="ORF">SAMN05444141_106125</name>
</gene>